<dbReference type="InterPro" id="IPR018929">
    <property type="entry name" value="DUF2510"/>
</dbReference>
<sequence length="547" mass="55337">MSAPTSGSAGSPTPGFYPDPSIPGYIRYWNGAAWVPGTSRPAPAEGEAMPAPPPGVTSASPAPAPVTPAVEETGPVFLDEAAPGGAAVPVVRRSGETETRPAAWDEPGRPHGTGPQAAASWQADASRQSGFGGEPDRRISWGPPEAPAARGGVPPQREESGGGAPAPAESAGGEPPAAAPPATPAPQDPDVPRDGTVTIRAVNPAAHTGRPASGDQGTTAFRTPHQEAAGPAKGGGTMAFRTAPPGGPDRPGAQPGPQTGRQPGQPSGPPGAAPQPLPSVGTPQQGRPPQPAQPRQQPSPGHPAQQAPPRQQVPPQIPAPQPSAQQPAAPLPPARPHPGRQVPGQVPAQVPHGGPAAPAGQDAGADGVIPWKPPTADVFFAAAQAAQGHPAGLGRRFAARLIDSVVLGAAAAAVAVPMWGTAADHIDAKVQAAKQSGRQVTVYLLDGTTAPVLAAVLAVLLIGGGLYEALPTAKWGRTLGKKLCRVRVLDIESHDTPPLAAAVKRWLVYGVLGILVIGVVNALWCLFDRPWRQCWHDKAARTFVAAG</sequence>
<keyword evidence="4 7" id="KW-1133">Transmembrane helix</keyword>
<keyword evidence="3 7" id="KW-0812">Transmembrane</keyword>
<comment type="caution">
    <text evidence="10">The sequence shown here is derived from an EMBL/GenBank/DDBJ whole genome shotgun (WGS) entry which is preliminary data.</text>
</comment>
<gene>
    <name evidence="10" type="ORF">ACH4GP_22010</name>
</gene>
<protein>
    <submittedName>
        <fullName evidence="10">RDD family protein</fullName>
    </submittedName>
</protein>
<feature type="transmembrane region" description="Helical" evidence="7">
    <location>
        <begin position="440"/>
        <end position="467"/>
    </location>
</feature>
<feature type="domain" description="RDD" evidence="8">
    <location>
        <begin position="391"/>
        <end position="540"/>
    </location>
</feature>
<proteinExistence type="predicted"/>
<feature type="compositionally biased region" description="Low complexity" evidence="6">
    <location>
        <begin position="165"/>
        <end position="176"/>
    </location>
</feature>
<feature type="compositionally biased region" description="Low complexity" evidence="6">
    <location>
        <begin position="346"/>
        <end position="367"/>
    </location>
</feature>
<evidence type="ECO:0000313" key="10">
    <source>
        <dbReference type="EMBL" id="MFH8587041.1"/>
    </source>
</evidence>
<keyword evidence="5 7" id="KW-0472">Membrane</keyword>
<feature type="transmembrane region" description="Helical" evidence="7">
    <location>
        <begin position="506"/>
        <end position="527"/>
    </location>
</feature>
<keyword evidence="11" id="KW-1185">Reference proteome</keyword>
<dbReference type="PANTHER" id="PTHR36115:SF4">
    <property type="entry name" value="MEMBRANE PROTEIN"/>
    <property type="match status" value="1"/>
</dbReference>
<dbReference type="EMBL" id="JBIRGH010000014">
    <property type="protein sequence ID" value="MFH8587041.1"/>
    <property type="molecule type" value="Genomic_DNA"/>
</dbReference>
<keyword evidence="2" id="KW-1003">Cell membrane</keyword>
<dbReference type="InterPro" id="IPR010432">
    <property type="entry name" value="RDD"/>
</dbReference>
<evidence type="ECO:0000256" key="6">
    <source>
        <dbReference type="SAM" id="MobiDB-lite"/>
    </source>
</evidence>
<feature type="compositionally biased region" description="Polar residues" evidence="6">
    <location>
        <begin position="1"/>
        <end position="11"/>
    </location>
</feature>
<evidence type="ECO:0000256" key="4">
    <source>
        <dbReference type="ARBA" id="ARBA00022989"/>
    </source>
</evidence>
<reference evidence="10 11" key="1">
    <citation type="submission" date="2024-10" db="EMBL/GenBank/DDBJ databases">
        <title>The Natural Products Discovery Center: Release of the First 8490 Sequenced Strains for Exploring Actinobacteria Biosynthetic Diversity.</title>
        <authorList>
            <person name="Kalkreuter E."/>
            <person name="Kautsar S.A."/>
            <person name="Yang D."/>
            <person name="Bader C.D."/>
            <person name="Teijaro C.N."/>
            <person name="Fluegel L."/>
            <person name="Davis C.M."/>
            <person name="Simpson J.R."/>
            <person name="Lauterbach L."/>
            <person name="Steele A.D."/>
            <person name="Gui C."/>
            <person name="Meng S."/>
            <person name="Li G."/>
            <person name="Viehrig K."/>
            <person name="Ye F."/>
            <person name="Su P."/>
            <person name="Kiefer A.F."/>
            <person name="Nichols A."/>
            <person name="Cepeda A.J."/>
            <person name="Yan W."/>
            <person name="Fan B."/>
            <person name="Jiang Y."/>
            <person name="Adhikari A."/>
            <person name="Zheng C.-J."/>
            <person name="Schuster L."/>
            <person name="Cowan T.M."/>
            <person name="Smanski M.J."/>
            <person name="Chevrette M.G."/>
            <person name="De Carvalho L.P.S."/>
            <person name="Shen B."/>
        </authorList>
    </citation>
    <scope>NUCLEOTIDE SEQUENCE [LARGE SCALE GENOMIC DNA]</scope>
    <source>
        <strain evidence="10 11">NPDC018013</strain>
    </source>
</reference>
<evidence type="ECO:0000259" key="8">
    <source>
        <dbReference type="Pfam" id="PF06271"/>
    </source>
</evidence>
<evidence type="ECO:0000256" key="3">
    <source>
        <dbReference type="ARBA" id="ARBA00022692"/>
    </source>
</evidence>
<feature type="compositionally biased region" description="Low complexity" evidence="6">
    <location>
        <begin position="293"/>
        <end position="310"/>
    </location>
</feature>
<dbReference type="Proteomes" id="UP001610990">
    <property type="component" value="Unassembled WGS sequence"/>
</dbReference>
<feature type="compositionally biased region" description="Pro residues" evidence="6">
    <location>
        <begin position="177"/>
        <end position="189"/>
    </location>
</feature>
<evidence type="ECO:0000256" key="1">
    <source>
        <dbReference type="ARBA" id="ARBA00004651"/>
    </source>
</evidence>
<comment type="subcellular location">
    <subcellularLocation>
        <location evidence="1">Cell membrane</location>
        <topology evidence="1">Multi-pass membrane protein</topology>
    </subcellularLocation>
</comment>
<dbReference type="InterPro" id="IPR051791">
    <property type="entry name" value="Pra-immunoreactive"/>
</dbReference>
<evidence type="ECO:0000256" key="2">
    <source>
        <dbReference type="ARBA" id="ARBA00022475"/>
    </source>
</evidence>
<feature type="domain" description="DUF2510" evidence="9">
    <location>
        <begin position="14"/>
        <end position="45"/>
    </location>
</feature>
<feature type="compositionally biased region" description="Pro residues" evidence="6">
    <location>
        <begin position="311"/>
        <end position="321"/>
    </location>
</feature>
<dbReference type="Pfam" id="PF10708">
    <property type="entry name" value="DUF2510"/>
    <property type="match status" value="1"/>
</dbReference>
<evidence type="ECO:0000259" key="9">
    <source>
        <dbReference type="Pfam" id="PF10708"/>
    </source>
</evidence>
<feature type="compositionally biased region" description="Pro residues" evidence="6">
    <location>
        <begin position="266"/>
        <end position="277"/>
    </location>
</feature>
<organism evidence="10 11">
    <name type="scientific">Streptomyces celluloflavus</name>
    <dbReference type="NCBI Taxonomy" id="58344"/>
    <lineage>
        <taxon>Bacteria</taxon>
        <taxon>Bacillati</taxon>
        <taxon>Actinomycetota</taxon>
        <taxon>Actinomycetes</taxon>
        <taxon>Kitasatosporales</taxon>
        <taxon>Streptomycetaceae</taxon>
        <taxon>Streptomyces</taxon>
    </lineage>
</organism>
<evidence type="ECO:0000313" key="11">
    <source>
        <dbReference type="Proteomes" id="UP001610990"/>
    </source>
</evidence>
<dbReference type="RefSeq" id="WP_367431534.1">
    <property type="nucleotide sequence ID" value="NZ_CP108413.1"/>
</dbReference>
<dbReference type="PANTHER" id="PTHR36115">
    <property type="entry name" value="PROLINE-RICH ANTIGEN HOMOLOG-RELATED"/>
    <property type="match status" value="1"/>
</dbReference>
<feature type="compositionally biased region" description="Low complexity" evidence="6">
    <location>
        <begin position="251"/>
        <end position="265"/>
    </location>
</feature>
<evidence type="ECO:0000256" key="5">
    <source>
        <dbReference type="ARBA" id="ARBA00023136"/>
    </source>
</evidence>
<feature type="region of interest" description="Disordered" evidence="6">
    <location>
        <begin position="1"/>
        <end position="20"/>
    </location>
</feature>
<name>A0ABW7RG48_9ACTN</name>
<feature type="transmembrane region" description="Helical" evidence="7">
    <location>
        <begin position="397"/>
        <end position="419"/>
    </location>
</feature>
<feature type="region of interest" description="Disordered" evidence="6">
    <location>
        <begin position="37"/>
        <end position="368"/>
    </location>
</feature>
<accession>A0ABW7RG48</accession>
<feature type="compositionally biased region" description="Low complexity" evidence="6">
    <location>
        <begin position="81"/>
        <end position="91"/>
    </location>
</feature>
<dbReference type="Pfam" id="PF06271">
    <property type="entry name" value="RDD"/>
    <property type="match status" value="1"/>
</dbReference>
<evidence type="ECO:0000256" key="7">
    <source>
        <dbReference type="SAM" id="Phobius"/>
    </source>
</evidence>